<sequence>MQWWLNVFFLVNGLWVPGQEFDGWAPRPYASERLCFERKTFAERESRLHPLDHPAVWICSEGEPMREPPDDMRGRSC</sequence>
<dbReference type="STRING" id="631454.N177_2522"/>
<dbReference type="RefSeq" id="WP_023432651.1">
    <property type="nucleotide sequence ID" value="NZ_AWXZ01000035.1"/>
</dbReference>
<keyword evidence="2" id="KW-1185">Reference proteome</keyword>
<name>V4TCP6_9HYPH</name>
<accession>V4TCP6</accession>
<organism evidence="1 2">
    <name type="scientific">Lutibaculum baratangense AMV1</name>
    <dbReference type="NCBI Taxonomy" id="631454"/>
    <lineage>
        <taxon>Bacteria</taxon>
        <taxon>Pseudomonadati</taxon>
        <taxon>Pseudomonadota</taxon>
        <taxon>Alphaproteobacteria</taxon>
        <taxon>Hyphomicrobiales</taxon>
        <taxon>Tepidamorphaceae</taxon>
        <taxon>Lutibaculum</taxon>
    </lineage>
</organism>
<dbReference type="Proteomes" id="UP000017819">
    <property type="component" value="Unassembled WGS sequence"/>
</dbReference>
<dbReference type="EMBL" id="AWXZ01000035">
    <property type="protein sequence ID" value="ESR24073.1"/>
    <property type="molecule type" value="Genomic_DNA"/>
</dbReference>
<protein>
    <submittedName>
        <fullName evidence="1">Uncharacterized protein</fullName>
    </submittedName>
</protein>
<dbReference type="OrthoDB" id="9880541at2"/>
<dbReference type="AlphaFoldDB" id="V4TCP6"/>
<proteinExistence type="predicted"/>
<gene>
    <name evidence="1" type="ORF">N177_2522</name>
</gene>
<reference evidence="1 2" key="1">
    <citation type="journal article" date="2014" name="Genome Announc.">
        <title>Draft Genome Sequence of Lutibaculum baratangense Strain AMV1T, Isolated from a Mud Volcano in Andamans, India.</title>
        <authorList>
            <person name="Singh A."/>
            <person name="Sreenivas A."/>
            <person name="Sathyanarayana Reddy G."/>
            <person name="Pinnaka A.K."/>
            <person name="Shivaji S."/>
        </authorList>
    </citation>
    <scope>NUCLEOTIDE SEQUENCE [LARGE SCALE GENOMIC DNA]</scope>
    <source>
        <strain evidence="1 2">AMV1</strain>
    </source>
</reference>
<evidence type="ECO:0000313" key="2">
    <source>
        <dbReference type="Proteomes" id="UP000017819"/>
    </source>
</evidence>
<evidence type="ECO:0000313" key="1">
    <source>
        <dbReference type="EMBL" id="ESR24073.1"/>
    </source>
</evidence>
<comment type="caution">
    <text evidence="1">The sequence shown here is derived from an EMBL/GenBank/DDBJ whole genome shotgun (WGS) entry which is preliminary data.</text>
</comment>